<evidence type="ECO:0000313" key="1">
    <source>
        <dbReference type="EMBL" id="WPB00866.1"/>
    </source>
</evidence>
<reference evidence="1 2" key="1">
    <citation type="submission" date="2023-09" db="EMBL/GenBank/DDBJ databases">
        <title>Complete-Gapless Cercospora beticola genome.</title>
        <authorList>
            <person name="Wyatt N.A."/>
            <person name="Spanner R.E."/>
            <person name="Bolton M.D."/>
        </authorList>
    </citation>
    <scope>NUCLEOTIDE SEQUENCE [LARGE SCALE GENOMIC DNA]</scope>
    <source>
        <strain evidence="1">Cb09-40</strain>
    </source>
</reference>
<organism evidence="1 2">
    <name type="scientific">Cercospora beticola</name>
    <name type="common">Sugarbeet leaf spot fungus</name>
    <dbReference type="NCBI Taxonomy" id="122368"/>
    <lineage>
        <taxon>Eukaryota</taxon>
        <taxon>Fungi</taxon>
        <taxon>Dikarya</taxon>
        <taxon>Ascomycota</taxon>
        <taxon>Pezizomycotina</taxon>
        <taxon>Dothideomycetes</taxon>
        <taxon>Dothideomycetidae</taxon>
        <taxon>Mycosphaerellales</taxon>
        <taxon>Mycosphaerellaceae</taxon>
        <taxon>Cercospora</taxon>
    </lineage>
</organism>
<accession>A0ABZ0NMZ6</accession>
<proteinExistence type="predicted"/>
<gene>
    <name evidence="1" type="ORF">RHO25_005486</name>
</gene>
<dbReference type="RefSeq" id="XP_065458721.1">
    <property type="nucleotide sequence ID" value="XM_065602649.1"/>
</dbReference>
<dbReference type="Proteomes" id="UP001302367">
    <property type="component" value="Chromosome 3"/>
</dbReference>
<name>A0ABZ0NMZ6_CERBT</name>
<sequence>MAGKSVDSNAVRSQERPRTVLRLEDELAPLVNRSGLPFFLEECLANWPSDVVAKSSVDAKELAAVKKAVESTGRILRYANTMTTSNDRTVLPQIGQFPDIAGILAAIKDTLEARREYDDKAMEELYTQLGGVLEFYDLDTLMAHISRAIDVDSFVLELKRRGGPQEALSGRRTVL</sequence>
<dbReference type="EMBL" id="CP134186">
    <property type="protein sequence ID" value="WPB00866.1"/>
    <property type="molecule type" value="Genomic_DNA"/>
</dbReference>
<evidence type="ECO:0000313" key="2">
    <source>
        <dbReference type="Proteomes" id="UP001302367"/>
    </source>
</evidence>
<protein>
    <submittedName>
        <fullName evidence="1">Uncharacterized protein</fullName>
    </submittedName>
</protein>
<dbReference type="GeneID" id="90644143"/>
<keyword evidence="2" id="KW-1185">Reference proteome</keyword>